<accession>A0AAE0LD02</accession>
<gene>
    <name evidence="2" type="ORF">CYMTET_11451</name>
</gene>
<evidence type="ECO:0000313" key="3">
    <source>
        <dbReference type="Proteomes" id="UP001190700"/>
    </source>
</evidence>
<name>A0AAE0LD02_9CHLO</name>
<dbReference type="AlphaFoldDB" id="A0AAE0LD02"/>
<feature type="region of interest" description="Disordered" evidence="1">
    <location>
        <begin position="110"/>
        <end position="147"/>
    </location>
</feature>
<organism evidence="2 3">
    <name type="scientific">Cymbomonas tetramitiformis</name>
    <dbReference type="NCBI Taxonomy" id="36881"/>
    <lineage>
        <taxon>Eukaryota</taxon>
        <taxon>Viridiplantae</taxon>
        <taxon>Chlorophyta</taxon>
        <taxon>Pyramimonadophyceae</taxon>
        <taxon>Pyramimonadales</taxon>
        <taxon>Pyramimonadaceae</taxon>
        <taxon>Cymbomonas</taxon>
    </lineage>
</organism>
<feature type="compositionally biased region" description="Polar residues" evidence="1">
    <location>
        <begin position="125"/>
        <end position="147"/>
    </location>
</feature>
<feature type="region of interest" description="Disordered" evidence="1">
    <location>
        <begin position="48"/>
        <end position="74"/>
    </location>
</feature>
<reference evidence="2 3" key="1">
    <citation type="journal article" date="2015" name="Genome Biol. Evol.">
        <title>Comparative Genomics of a Bacterivorous Green Alga Reveals Evolutionary Causalities and Consequences of Phago-Mixotrophic Mode of Nutrition.</title>
        <authorList>
            <person name="Burns J.A."/>
            <person name="Paasch A."/>
            <person name="Narechania A."/>
            <person name="Kim E."/>
        </authorList>
    </citation>
    <scope>NUCLEOTIDE SEQUENCE [LARGE SCALE GENOMIC DNA]</scope>
    <source>
        <strain evidence="2 3">PLY_AMNH</strain>
    </source>
</reference>
<keyword evidence="3" id="KW-1185">Reference proteome</keyword>
<evidence type="ECO:0000313" key="2">
    <source>
        <dbReference type="EMBL" id="KAK3280728.1"/>
    </source>
</evidence>
<dbReference type="Proteomes" id="UP001190700">
    <property type="component" value="Unassembled WGS sequence"/>
</dbReference>
<sequence length="147" mass="15976">MPDLTLKHNKDLGFSAEQPLLPRSPECGEEQSSCFFVSMAEASETLFAVSGESEPGKPKTETEPGIEAETGSMNATPWEVVALVQSELEKLMDKSGMTSREKDFCTALMDTSQLGSGLKNRDPRSYSSITQPKVRTVGTKSKPSLKN</sequence>
<protein>
    <submittedName>
        <fullName evidence="2">Uncharacterized protein</fullName>
    </submittedName>
</protein>
<feature type="region of interest" description="Disordered" evidence="1">
    <location>
        <begin position="1"/>
        <end position="27"/>
    </location>
</feature>
<proteinExistence type="predicted"/>
<comment type="caution">
    <text evidence="2">The sequence shown here is derived from an EMBL/GenBank/DDBJ whole genome shotgun (WGS) entry which is preliminary data.</text>
</comment>
<feature type="compositionally biased region" description="Basic and acidic residues" evidence="1">
    <location>
        <begin position="1"/>
        <end position="11"/>
    </location>
</feature>
<dbReference type="EMBL" id="LGRX02004288">
    <property type="protein sequence ID" value="KAK3280728.1"/>
    <property type="molecule type" value="Genomic_DNA"/>
</dbReference>
<evidence type="ECO:0000256" key="1">
    <source>
        <dbReference type="SAM" id="MobiDB-lite"/>
    </source>
</evidence>